<reference evidence="2 3" key="1">
    <citation type="submission" date="2023-07" db="EMBL/GenBank/DDBJ databases">
        <title>Sorghum-associated microbial communities from plants grown in Nebraska, USA.</title>
        <authorList>
            <person name="Schachtman D."/>
        </authorList>
    </citation>
    <scope>NUCLEOTIDE SEQUENCE [LARGE SCALE GENOMIC DNA]</scope>
    <source>
        <strain evidence="2 3">DS1730</strain>
    </source>
</reference>
<accession>A0ABU1M5M9</accession>
<protein>
    <submittedName>
        <fullName evidence="2">3-demethylubiquinone-9 3-methyltransferase (Glyoxalase superfamily)</fullName>
    </submittedName>
</protein>
<evidence type="ECO:0000259" key="1">
    <source>
        <dbReference type="Pfam" id="PF06983"/>
    </source>
</evidence>
<dbReference type="InterPro" id="IPR009725">
    <property type="entry name" value="3_dmu_93_MTrfase"/>
</dbReference>
<dbReference type="SUPFAM" id="SSF54593">
    <property type="entry name" value="Glyoxalase/Bleomycin resistance protein/Dihydroxybiphenyl dioxygenase"/>
    <property type="match status" value="1"/>
</dbReference>
<dbReference type="EMBL" id="JAVDQT010000001">
    <property type="protein sequence ID" value="MDR6431353.1"/>
    <property type="molecule type" value="Genomic_DNA"/>
</dbReference>
<feature type="domain" description="PhnB-like" evidence="1">
    <location>
        <begin position="4"/>
        <end position="120"/>
    </location>
</feature>
<comment type="caution">
    <text evidence="2">The sequence shown here is derived from an EMBL/GenBank/DDBJ whole genome shotgun (WGS) entry which is preliminary data.</text>
</comment>
<evidence type="ECO:0000313" key="2">
    <source>
        <dbReference type="EMBL" id="MDR6431353.1"/>
    </source>
</evidence>
<dbReference type="Gene3D" id="3.10.180.10">
    <property type="entry name" value="2,3-Dihydroxybiphenyl 1,2-Dioxygenase, domain 1"/>
    <property type="match status" value="1"/>
</dbReference>
<proteinExistence type="predicted"/>
<evidence type="ECO:0000313" key="3">
    <source>
        <dbReference type="Proteomes" id="UP001184614"/>
    </source>
</evidence>
<dbReference type="PIRSF" id="PIRSF021700">
    <property type="entry name" value="3_dmu_93_MTrfase"/>
    <property type="match status" value="1"/>
</dbReference>
<organism evidence="2 3">
    <name type="scientific">Brucella pseudogrignonensis</name>
    <dbReference type="NCBI Taxonomy" id="419475"/>
    <lineage>
        <taxon>Bacteria</taxon>
        <taxon>Pseudomonadati</taxon>
        <taxon>Pseudomonadota</taxon>
        <taxon>Alphaproteobacteria</taxon>
        <taxon>Hyphomicrobiales</taxon>
        <taxon>Brucellaceae</taxon>
        <taxon>Brucella/Ochrobactrum group</taxon>
        <taxon>Brucella</taxon>
    </lineage>
</organism>
<dbReference type="PANTHER" id="PTHR33990:SF2">
    <property type="entry name" value="PHNB-LIKE DOMAIN-CONTAINING PROTEIN"/>
    <property type="match status" value="1"/>
</dbReference>
<sequence length="162" mass="18016">MSGLTVCLWFDKQAEEAANYYVSIFRDLGRSASLDGLIRFKHSHQPNGVDVVAANFTLDGQAMCALNGGPEFKFNPATSLVLKCKDQAELDAFWDRLLEGGAPFECSWLTDKYGFAWQIVPEFMLDILQNGSPEVRQRVANAMMTMVKLDIATLEAARDADE</sequence>
<dbReference type="RefSeq" id="WP_310010554.1">
    <property type="nucleotide sequence ID" value="NZ_JAVDQT010000001.1"/>
</dbReference>
<dbReference type="PANTHER" id="PTHR33990">
    <property type="entry name" value="PROTEIN YJDN-RELATED"/>
    <property type="match status" value="1"/>
</dbReference>
<keyword evidence="3" id="KW-1185">Reference proteome</keyword>
<dbReference type="Pfam" id="PF06983">
    <property type="entry name" value="3-dmu-9_3-mt"/>
    <property type="match status" value="1"/>
</dbReference>
<gene>
    <name evidence="2" type="ORF">J2782_001058</name>
</gene>
<name>A0ABU1M5M9_9HYPH</name>
<dbReference type="InterPro" id="IPR028973">
    <property type="entry name" value="PhnB-like"/>
</dbReference>
<dbReference type="InterPro" id="IPR029068">
    <property type="entry name" value="Glyas_Bleomycin-R_OHBP_Dase"/>
</dbReference>
<dbReference type="CDD" id="cd06588">
    <property type="entry name" value="PhnB_like"/>
    <property type="match status" value="1"/>
</dbReference>
<dbReference type="Proteomes" id="UP001184614">
    <property type="component" value="Unassembled WGS sequence"/>
</dbReference>